<keyword evidence="1" id="KW-0812">Transmembrane</keyword>
<feature type="transmembrane region" description="Helical" evidence="1">
    <location>
        <begin position="6"/>
        <end position="35"/>
    </location>
</feature>
<evidence type="ECO:0000313" key="2">
    <source>
        <dbReference type="EMBL" id="EFG27915.2"/>
    </source>
</evidence>
<dbReference type="EMBL" id="GG770383">
    <property type="protein sequence ID" value="EFG27915.2"/>
    <property type="molecule type" value="Genomic_DNA"/>
</dbReference>
<gene>
    <name evidence="2" type="ORF">HMPREF0400_01247</name>
</gene>
<accession>D6LHN9</accession>
<reference evidence="2 3" key="1">
    <citation type="submission" date="2010-03" db="EMBL/GenBank/DDBJ databases">
        <title>The Genome Sequence of Fusobacterium sp. 1_1_41FAA.</title>
        <authorList>
            <consortium name="The Broad Institute Genome Sequencing Platform"/>
            <person name="Ward D."/>
            <person name="Earl A."/>
            <person name="Feldgarden M."/>
            <person name="Gevers D."/>
            <person name="Young S.K."/>
            <person name="Zeng Q."/>
            <person name="Koehrsen M."/>
            <person name="Alvarado L."/>
            <person name="Berlin A."/>
            <person name="Borenstein D."/>
            <person name="Chapman S."/>
            <person name="Chen Z."/>
            <person name="Engels R."/>
            <person name="Freedman E."/>
            <person name="Gellesch M."/>
            <person name="Goldberg J."/>
            <person name="Griggs A."/>
            <person name="Gujja S."/>
            <person name="Heilman E."/>
            <person name="Heiman D."/>
            <person name="Hepburn T."/>
            <person name="Howarth C."/>
            <person name="Jen D."/>
            <person name="Larson L."/>
            <person name="Mehta T."/>
            <person name="Park D."/>
            <person name="Pearson M."/>
            <person name="Richards J."/>
            <person name="Roberts A."/>
            <person name="Saif S."/>
            <person name="Shea T."/>
            <person name="Shenoy N."/>
            <person name="Sisk P."/>
            <person name="Stolte C."/>
            <person name="Sykes S."/>
            <person name="Walk T."/>
            <person name="White J."/>
            <person name="Yandava C."/>
            <person name="Strauss J.C."/>
            <person name="Ambrose C.E."/>
            <person name="Allen-Vercoe E."/>
            <person name="Haas B."/>
            <person name="Henn M.R."/>
            <person name="Nusbaum C."/>
            <person name="Birren B."/>
        </authorList>
    </citation>
    <scope>NUCLEOTIDE SEQUENCE [LARGE SCALE GENOMIC DNA]</scope>
    <source>
        <strain evidence="2 3">1_1_41FAA</strain>
    </source>
</reference>
<proteinExistence type="predicted"/>
<protein>
    <submittedName>
        <fullName evidence="2">Uncharacterized protein</fullName>
    </submittedName>
</protein>
<evidence type="ECO:0000313" key="3">
    <source>
        <dbReference type="Proteomes" id="UP000003964"/>
    </source>
</evidence>
<keyword evidence="1" id="KW-1133">Transmembrane helix</keyword>
<name>D6LHN9_9FUSO</name>
<keyword evidence="1" id="KW-0472">Membrane</keyword>
<dbReference type="AlphaFoldDB" id="D6LHN9"/>
<sequence length="59" mass="6792">MSKLGGTMLKIIILCTLAASIFNGLFYFLVSFFLLKRIKNLIKKSVVTFEKLQHLKKED</sequence>
<organism evidence="2 3">
    <name type="scientific">Fusobacterium periodonticum 1_1_41FAA</name>
    <dbReference type="NCBI Taxonomy" id="469621"/>
    <lineage>
        <taxon>Bacteria</taxon>
        <taxon>Fusobacteriati</taxon>
        <taxon>Fusobacteriota</taxon>
        <taxon>Fusobacteriia</taxon>
        <taxon>Fusobacteriales</taxon>
        <taxon>Fusobacteriaceae</taxon>
        <taxon>Fusobacterium</taxon>
    </lineage>
</organism>
<evidence type="ECO:0000256" key="1">
    <source>
        <dbReference type="SAM" id="Phobius"/>
    </source>
</evidence>
<dbReference type="Proteomes" id="UP000003964">
    <property type="component" value="Unassembled WGS sequence"/>
</dbReference>